<dbReference type="InterPro" id="IPR045851">
    <property type="entry name" value="AMP-bd_C_sf"/>
</dbReference>
<dbReference type="InterPro" id="IPR020845">
    <property type="entry name" value="AMP-binding_CS"/>
</dbReference>
<dbReference type="PROSITE" id="PS00455">
    <property type="entry name" value="AMP_BINDING"/>
    <property type="match status" value="1"/>
</dbReference>
<dbReference type="PANTHER" id="PTHR43767:SF8">
    <property type="entry name" value="LONG-CHAIN-FATTY-ACID--COA LIGASE"/>
    <property type="match status" value="1"/>
</dbReference>
<dbReference type="AlphaFoldDB" id="A0A4R1EUV6"/>
<accession>A0A4R1EUV6</accession>
<comment type="caution">
    <text evidence="3">The sequence shown here is derived from an EMBL/GenBank/DDBJ whole genome shotgun (WGS) entry which is preliminary data.</text>
</comment>
<evidence type="ECO:0000313" key="4">
    <source>
        <dbReference type="Proteomes" id="UP000294887"/>
    </source>
</evidence>
<dbReference type="PANTHER" id="PTHR43767">
    <property type="entry name" value="LONG-CHAIN-FATTY-ACID--COA LIGASE"/>
    <property type="match status" value="1"/>
</dbReference>
<dbReference type="Pfam" id="PF00501">
    <property type="entry name" value="AMP-binding"/>
    <property type="match status" value="1"/>
</dbReference>
<proteinExistence type="predicted"/>
<dbReference type="RefSeq" id="WP_131907386.1">
    <property type="nucleotide sequence ID" value="NZ_BAAAFU010000007.1"/>
</dbReference>
<evidence type="ECO:0000259" key="2">
    <source>
        <dbReference type="Pfam" id="PF00501"/>
    </source>
</evidence>
<keyword evidence="4" id="KW-1185">Reference proteome</keyword>
<dbReference type="InterPro" id="IPR050237">
    <property type="entry name" value="ATP-dep_AMP-bd_enzyme"/>
</dbReference>
<dbReference type="Gene3D" id="3.30.300.30">
    <property type="match status" value="1"/>
</dbReference>
<dbReference type="InterPro" id="IPR042099">
    <property type="entry name" value="ANL_N_sf"/>
</dbReference>
<gene>
    <name evidence="3" type="ORF">EV695_3626</name>
</gene>
<evidence type="ECO:0000313" key="3">
    <source>
        <dbReference type="EMBL" id="TCJ82888.1"/>
    </source>
</evidence>
<dbReference type="InterPro" id="IPR000873">
    <property type="entry name" value="AMP-dep_synth/lig_dom"/>
</dbReference>
<dbReference type="Proteomes" id="UP000294887">
    <property type="component" value="Unassembled WGS sequence"/>
</dbReference>
<organism evidence="3 4">
    <name type="scientific">Cocleimonas flava</name>
    <dbReference type="NCBI Taxonomy" id="634765"/>
    <lineage>
        <taxon>Bacteria</taxon>
        <taxon>Pseudomonadati</taxon>
        <taxon>Pseudomonadota</taxon>
        <taxon>Gammaproteobacteria</taxon>
        <taxon>Thiotrichales</taxon>
        <taxon>Thiotrichaceae</taxon>
        <taxon>Cocleimonas</taxon>
    </lineage>
</organism>
<reference evidence="3 4" key="1">
    <citation type="submission" date="2019-03" db="EMBL/GenBank/DDBJ databases">
        <title>Genomic Encyclopedia of Type Strains, Phase IV (KMG-IV): sequencing the most valuable type-strain genomes for metagenomic binning, comparative biology and taxonomic classification.</title>
        <authorList>
            <person name="Goeker M."/>
        </authorList>
    </citation>
    <scope>NUCLEOTIDE SEQUENCE [LARGE SCALE GENOMIC DNA]</scope>
    <source>
        <strain evidence="3 4">DSM 24830</strain>
    </source>
</reference>
<dbReference type="OrthoDB" id="9787658at2"/>
<protein>
    <submittedName>
        <fullName evidence="3">AMP-binding enzyme</fullName>
    </submittedName>
</protein>
<feature type="domain" description="AMP-dependent synthetase/ligase" evidence="2">
    <location>
        <begin position="53"/>
        <end position="296"/>
    </location>
</feature>
<evidence type="ECO:0000256" key="1">
    <source>
        <dbReference type="ARBA" id="ARBA00022598"/>
    </source>
</evidence>
<dbReference type="GO" id="GO:0016874">
    <property type="term" value="F:ligase activity"/>
    <property type="evidence" value="ECO:0007669"/>
    <property type="project" value="UniProtKB-KW"/>
</dbReference>
<sequence length="456" mass="51346">MTRKTFPLTNRNLRDNFAYLTQDNKTTGDTKGFVSAQRFIDTVVALSKQLPSDKQHIINLCGNRYLFTVVLCASVLKNQVNLLPSNRNIATQKRLSERYNNTYVIHDGSETDPDLLAIDLDKEGISDIQTVNEIPEIDVDQLAAISFTSGSTGDAKPNEKIWRTFVDSTIINSHYMLPKSTETIQLLATVPAQHMWGLETSVLMALFANICVVDSKPLFPQDIQTLIETLPAPRMMVSTPVHLRAVVGSNLKFPKLETVLCATSPLTQELATQVEALFSTQMREVYGCSEIGSMAIRETAHTDIWDKFDGIHFDQQTSNQILAHTEHVKESATLGDFIELLNEQQFRLKGRTDDMIDIAGKRGSLNEINKVLLSFPELIDGIVFFPPQDRPIPRLVAIVAIKDGISKKQLADHFREYLDPAFIPRPIIQVEKLPREENGKLPKQALLRFYQELIKN</sequence>
<name>A0A4R1EUV6_9GAMM</name>
<dbReference type="Gene3D" id="3.40.50.12780">
    <property type="entry name" value="N-terminal domain of ligase-like"/>
    <property type="match status" value="1"/>
</dbReference>
<dbReference type="EMBL" id="SMFQ01000005">
    <property type="protein sequence ID" value="TCJ82888.1"/>
    <property type="molecule type" value="Genomic_DNA"/>
</dbReference>
<keyword evidence="1" id="KW-0436">Ligase</keyword>
<dbReference type="SUPFAM" id="SSF56801">
    <property type="entry name" value="Acetyl-CoA synthetase-like"/>
    <property type="match status" value="1"/>
</dbReference>